<dbReference type="EMBL" id="FQ790356">
    <property type="protein sequence ID" value="CCD55625.1"/>
    <property type="molecule type" value="Genomic_DNA"/>
</dbReference>
<proteinExistence type="predicted"/>
<feature type="region of interest" description="Disordered" evidence="1">
    <location>
        <begin position="132"/>
        <end position="157"/>
    </location>
</feature>
<organism evidence="2 3">
    <name type="scientific">Botryotinia fuckeliana (strain T4)</name>
    <name type="common">Noble rot fungus</name>
    <name type="synonym">Botrytis cinerea</name>
    <dbReference type="NCBI Taxonomy" id="999810"/>
    <lineage>
        <taxon>Eukaryota</taxon>
        <taxon>Fungi</taxon>
        <taxon>Dikarya</taxon>
        <taxon>Ascomycota</taxon>
        <taxon>Pezizomycotina</taxon>
        <taxon>Leotiomycetes</taxon>
        <taxon>Helotiales</taxon>
        <taxon>Sclerotiniaceae</taxon>
        <taxon>Botrytis</taxon>
    </lineage>
</organism>
<dbReference type="GO" id="GO:0005506">
    <property type="term" value="F:iron ion binding"/>
    <property type="evidence" value="ECO:0007669"/>
    <property type="project" value="InterPro"/>
</dbReference>
<dbReference type="InParanoid" id="G2YVH7"/>
<dbReference type="Gene3D" id="1.10.630.10">
    <property type="entry name" value="Cytochrome P450"/>
    <property type="match status" value="1"/>
</dbReference>
<gene>
    <name evidence="2" type="ORF">BofuT4_P154370.1</name>
</gene>
<feature type="compositionally biased region" description="Basic residues" evidence="1">
    <location>
        <begin position="132"/>
        <end position="143"/>
    </location>
</feature>
<dbReference type="HOGENOM" id="CLU_1396098_0_0_1"/>
<dbReference type="AlphaFoldDB" id="G2YVH7"/>
<dbReference type="GO" id="GO:0016705">
    <property type="term" value="F:oxidoreductase activity, acting on paired donors, with incorporation or reduction of molecular oxygen"/>
    <property type="evidence" value="ECO:0007669"/>
    <property type="project" value="InterPro"/>
</dbReference>
<protein>
    <submittedName>
        <fullName evidence="2">Uncharacterized protein</fullName>
    </submittedName>
</protein>
<evidence type="ECO:0000313" key="3">
    <source>
        <dbReference type="Proteomes" id="UP000008177"/>
    </source>
</evidence>
<dbReference type="STRING" id="999810.G2YVH7"/>
<dbReference type="SUPFAM" id="SSF48264">
    <property type="entry name" value="Cytochrome P450"/>
    <property type="match status" value="1"/>
</dbReference>
<reference evidence="3" key="1">
    <citation type="journal article" date="2011" name="PLoS Genet.">
        <title>Genomic analysis of the necrotrophic fungal pathogens Sclerotinia sclerotiorum and Botrytis cinerea.</title>
        <authorList>
            <person name="Amselem J."/>
            <person name="Cuomo C.A."/>
            <person name="van Kan J.A."/>
            <person name="Viaud M."/>
            <person name="Benito E.P."/>
            <person name="Couloux A."/>
            <person name="Coutinho P.M."/>
            <person name="de Vries R.P."/>
            <person name="Dyer P.S."/>
            <person name="Fillinger S."/>
            <person name="Fournier E."/>
            <person name="Gout L."/>
            <person name="Hahn M."/>
            <person name="Kohn L."/>
            <person name="Lapalu N."/>
            <person name="Plummer K.M."/>
            <person name="Pradier J.M."/>
            <person name="Quevillon E."/>
            <person name="Sharon A."/>
            <person name="Simon A."/>
            <person name="ten Have A."/>
            <person name="Tudzynski B."/>
            <person name="Tudzynski P."/>
            <person name="Wincker P."/>
            <person name="Andrew M."/>
            <person name="Anthouard V."/>
            <person name="Beever R.E."/>
            <person name="Beffa R."/>
            <person name="Benoit I."/>
            <person name="Bouzid O."/>
            <person name="Brault B."/>
            <person name="Chen Z."/>
            <person name="Choquer M."/>
            <person name="Collemare J."/>
            <person name="Cotton P."/>
            <person name="Danchin E.G."/>
            <person name="Da Silva C."/>
            <person name="Gautier A."/>
            <person name="Giraud C."/>
            <person name="Giraud T."/>
            <person name="Gonzalez C."/>
            <person name="Grossetete S."/>
            <person name="Guldener U."/>
            <person name="Henrissat B."/>
            <person name="Howlett B.J."/>
            <person name="Kodira C."/>
            <person name="Kretschmer M."/>
            <person name="Lappartient A."/>
            <person name="Leroch M."/>
            <person name="Levis C."/>
            <person name="Mauceli E."/>
            <person name="Neuveglise C."/>
            <person name="Oeser B."/>
            <person name="Pearson M."/>
            <person name="Poulain J."/>
            <person name="Poussereau N."/>
            <person name="Quesneville H."/>
            <person name="Rascle C."/>
            <person name="Schumacher J."/>
            <person name="Segurens B."/>
            <person name="Sexton A."/>
            <person name="Silva E."/>
            <person name="Sirven C."/>
            <person name="Soanes D.M."/>
            <person name="Talbot N.J."/>
            <person name="Templeton M."/>
            <person name="Yandava C."/>
            <person name="Yarden O."/>
            <person name="Zeng Q."/>
            <person name="Rollins J.A."/>
            <person name="Lebrun M.H."/>
            <person name="Dickman M."/>
        </authorList>
    </citation>
    <scope>NUCLEOTIDE SEQUENCE [LARGE SCALE GENOMIC DNA]</scope>
    <source>
        <strain evidence="3">T4</strain>
    </source>
</reference>
<sequence>MIFGFLRAAIRIELRFASLRYYPRRKLDARVFDFEECGDGIDRWNIGNERLRKQIVGWSEKNRVRISFPPIKRDGDGNEGLPIQELQATASVIIIAGSEATVSVLSNITKYLVNKPLKPALLTAEIRHKFERKRRRPQVRRVTRSPISTQSPRKDLDSVIPPKLHLELARYELENLRSPEPRGFTVKERKPLDWK</sequence>
<dbReference type="GO" id="GO:0020037">
    <property type="term" value="F:heme binding"/>
    <property type="evidence" value="ECO:0007669"/>
    <property type="project" value="InterPro"/>
</dbReference>
<evidence type="ECO:0000256" key="1">
    <source>
        <dbReference type="SAM" id="MobiDB-lite"/>
    </source>
</evidence>
<dbReference type="InterPro" id="IPR036396">
    <property type="entry name" value="Cyt_P450_sf"/>
</dbReference>
<dbReference type="GO" id="GO:0004497">
    <property type="term" value="F:monooxygenase activity"/>
    <property type="evidence" value="ECO:0007669"/>
    <property type="project" value="InterPro"/>
</dbReference>
<dbReference type="Proteomes" id="UP000008177">
    <property type="component" value="Unplaced contigs"/>
</dbReference>
<accession>G2YVH7</accession>
<name>G2YVH7_BOTF4</name>
<evidence type="ECO:0000313" key="2">
    <source>
        <dbReference type="EMBL" id="CCD55625.1"/>
    </source>
</evidence>